<gene>
    <name evidence="7" type="ORF">E1I69_09905</name>
</gene>
<dbReference type="OrthoDB" id="2806316at2"/>
<feature type="transmembrane region" description="Helical" evidence="6">
    <location>
        <begin position="146"/>
        <end position="170"/>
    </location>
</feature>
<reference evidence="7 8" key="1">
    <citation type="journal article" date="2019" name="Indoor Air">
        <title>Impacts of indoor surface finishes on bacterial viability.</title>
        <authorList>
            <person name="Hu J."/>
            <person name="Maamar S.B."/>
            <person name="Glawe A.J."/>
            <person name="Gottel N."/>
            <person name="Gilbert J.A."/>
            <person name="Hartmann E.M."/>
        </authorList>
    </citation>
    <scope>NUCLEOTIDE SEQUENCE [LARGE SCALE GENOMIC DNA]</scope>
    <source>
        <strain evidence="7 8">AF060A6</strain>
    </source>
</reference>
<feature type="transmembrane region" description="Helical" evidence="6">
    <location>
        <begin position="72"/>
        <end position="94"/>
    </location>
</feature>
<evidence type="ECO:0000256" key="5">
    <source>
        <dbReference type="ARBA" id="ARBA00023136"/>
    </source>
</evidence>
<evidence type="ECO:0008006" key="9">
    <source>
        <dbReference type="Google" id="ProtNLM"/>
    </source>
</evidence>
<feature type="transmembrane region" description="Helical" evidence="6">
    <location>
        <begin position="251"/>
        <end position="271"/>
    </location>
</feature>
<comment type="caution">
    <text evidence="7">The sequence shown here is derived from an EMBL/GenBank/DDBJ whole genome shotgun (WGS) entry which is preliminary data.</text>
</comment>
<feature type="transmembrane region" description="Helical" evidence="6">
    <location>
        <begin position="16"/>
        <end position="35"/>
    </location>
</feature>
<dbReference type="AlphaFoldDB" id="A0A4S3PSK2"/>
<dbReference type="RefSeq" id="WP_136379453.1">
    <property type="nucleotide sequence ID" value="NZ_SLUB01000014.1"/>
</dbReference>
<feature type="transmembrane region" description="Helical" evidence="6">
    <location>
        <begin position="114"/>
        <end position="134"/>
    </location>
</feature>
<evidence type="ECO:0000313" key="7">
    <source>
        <dbReference type="EMBL" id="THE12701.1"/>
    </source>
</evidence>
<evidence type="ECO:0000256" key="1">
    <source>
        <dbReference type="ARBA" id="ARBA00004651"/>
    </source>
</evidence>
<dbReference type="Pfam" id="PF09678">
    <property type="entry name" value="Caa3_CtaG"/>
    <property type="match status" value="1"/>
</dbReference>
<evidence type="ECO:0000313" key="8">
    <source>
        <dbReference type="Proteomes" id="UP000306477"/>
    </source>
</evidence>
<evidence type="ECO:0000256" key="2">
    <source>
        <dbReference type="ARBA" id="ARBA00022475"/>
    </source>
</evidence>
<protein>
    <recommendedName>
        <fullName evidence="9">Cytochrome c oxidase assembly protein</fullName>
    </recommendedName>
</protein>
<organism evidence="7 8">
    <name type="scientific">Bacillus timonensis</name>
    <dbReference type="NCBI Taxonomy" id="1033734"/>
    <lineage>
        <taxon>Bacteria</taxon>
        <taxon>Bacillati</taxon>
        <taxon>Bacillota</taxon>
        <taxon>Bacilli</taxon>
        <taxon>Bacillales</taxon>
        <taxon>Bacillaceae</taxon>
        <taxon>Bacillus</taxon>
    </lineage>
</organism>
<dbReference type="InterPro" id="IPR019108">
    <property type="entry name" value="Caa3_assmbl_CtaG-rel"/>
</dbReference>
<feature type="transmembrane region" description="Helical" evidence="6">
    <location>
        <begin position="47"/>
        <end position="66"/>
    </location>
</feature>
<evidence type="ECO:0000256" key="6">
    <source>
        <dbReference type="SAM" id="Phobius"/>
    </source>
</evidence>
<keyword evidence="4 6" id="KW-1133">Transmembrane helix</keyword>
<dbReference type="STRING" id="1033734.GCA_000285535_03193"/>
<evidence type="ECO:0000256" key="3">
    <source>
        <dbReference type="ARBA" id="ARBA00022692"/>
    </source>
</evidence>
<keyword evidence="3 6" id="KW-0812">Transmembrane</keyword>
<comment type="subcellular location">
    <subcellularLocation>
        <location evidence="1">Cell membrane</location>
        <topology evidence="1">Multi-pass membrane protein</topology>
    </subcellularLocation>
</comment>
<keyword evidence="8" id="KW-1185">Reference proteome</keyword>
<dbReference type="GO" id="GO:0005886">
    <property type="term" value="C:plasma membrane"/>
    <property type="evidence" value="ECO:0007669"/>
    <property type="project" value="UniProtKB-SubCell"/>
</dbReference>
<sequence>MVISQILDGFSFHSQWNGGVIFFTLILIVLYMFLLSTPKDHPKYKSIAFAGSMLLILFAVGSPLNLLGRMLFRAHIIQIVVVLLIAAPLLVIGIKTNLLEKMLKNKGVKKVYRFLTHPLFAIILFHGLFIGYHVPGVFDWIRTGYFTNYFFLVGLILAAALLWWPIIGPIKEEDRMTLNQKLIYIVVNIVLFVPVTLFLWLSNTELYSVYSDTSQMLAALALCMPLGEEIPPDLLETLLPYPPISEQKNGAIILFISQALIFGLCTIWLYMKKGRK</sequence>
<keyword evidence="2" id="KW-1003">Cell membrane</keyword>
<name>A0A4S3PSK2_9BACI</name>
<proteinExistence type="predicted"/>
<accession>A0A4S3PSK2</accession>
<dbReference type="EMBL" id="SLUB01000014">
    <property type="protein sequence ID" value="THE12701.1"/>
    <property type="molecule type" value="Genomic_DNA"/>
</dbReference>
<keyword evidence="5 6" id="KW-0472">Membrane</keyword>
<dbReference type="Proteomes" id="UP000306477">
    <property type="component" value="Unassembled WGS sequence"/>
</dbReference>
<feature type="transmembrane region" description="Helical" evidence="6">
    <location>
        <begin position="182"/>
        <end position="201"/>
    </location>
</feature>
<evidence type="ECO:0000256" key="4">
    <source>
        <dbReference type="ARBA" id="ARBA00022989"/>
    </source>
</evidence>